<keyword evidence="1" id="KW-0472">Membrane</keyword>
<dbReference type="OrthoDB" id="3038990at2759"/>
<keyword evidence="1" id="KW-1133">Transmembrane helix</keyword>
<dbReference type="EMBL" id="KN833028">
    <property type="protein sequence ID" value="KIM77109.1"/>
    <property type="molecule type" value="Genomic_DNA"/>
</dbReference>
<dbReference type="STRING" id="765440.A0A0C3FB97"/>
<reference evidence="3 4" key="1">
    <citation type="submission" date="2014-04" db="EMBL/GenBank/DDBJ databases">
        <authorList>
            <consortium name="DOE Joint Genome Institute"/>
            <person name="Kuo A."/>
            <person name="Tarkka M."/>
            <person name="Buscot F."/>
            <person name="Kohler A."/>
            <person name="Nagy L.G."/>
            <person name="Floudas D."/>
            <person name="Copeland A."/>
            <person name="Barry K.W."/>
            <person name="Cichocki N."/>
            <person name="Veneault-Fourrey C."/>
            <person name="LaButti K."/>
            <person name="Lindquist E.A."/>
            <person name="Lipzen A."/>
            <person name="Lundell T."/>
            <person name="Morin E."/>
            <person name="Murat C."/>
            <person name="Sun H."/>
            <person name="Tunlid A."/>
            <person name="Henrissat B."/>
            <person name="Grigoriev I.V."/>
            <person name="Hibbett D.S."/>
            <person name="Martin F."/>
            <person name="Nordberg H.P."/>
            <person name="Cantor M.N."/>
            <person name="Hua S.X."/>
        </authorList>
    </citation>
    <scope>NUCLEOTIDE SEQUENCE [LARGE SCALE GENOMIC DNA]</scope>
    <source>
        <strain evidence="3 4">F 1598</strain>
    </source>
</reference>
<evidence type="ECO:0000256" key="1">
    <source>
        <dbReference type="SAM" id="Phobius"/>
    </source>
</evidence>
<feature type="transmembrane region" description="Helical" evidence="1">
    <location>
        <begin position="70"/>
        <end position="93"/>
    </location>
</feature>
<dbReference type="AlphaFoldDB" id="A0A0C3FB97"/>
<keyword evidence="4" id="KW-1185">Reference proteome</keyword>
<dbReference type="InParanoid" id="A0A0C3FB97"/>
<reference evidence="4" key="2">
    <citation type="submission" date="2015-01" db="EMBL/GenBank/DDBJ databases">
        <title>Evolutionary Origins and Diversification of the Mycorrhizal Mutualists.</title>
        <authorList>
            <consortium name="DOE Joint Genome Institute"/>
            <consortium name="Mycorrhizal Genomics Consortium"/>
            <person name="Kohler A."/>
            <person name="Kuo A."/>
            <person name="Nagy L.G."/>
            <person name="Floudas D."/>
            <person name="Copeland A."/>
            <person name="Barry K.W."/>
            <person name="Cichocki N."/>
            <person name="Veneault-Fourrey C."/>
            <person name="LaButti K."/>
            <person name="Lindquist E.A."/>
            <person name="Lipzen A."/>
            <person name="Lundell T."/>
            <person name="Morin E."/>
            <person name="Murat C."/>
            <person name="Riley R."/>
            <person name="Ohm R."/>
            <person name="Sun H."/>
            <person name="Tunlid A."/>
            <person name="Henrissat B."/>
            <person name="Grigoriev I.V."/>
            <person name="Hibbett D.S."/>
            <person name="Martin F."/>
        </authorList>
    </citation>
    <scope>NUCLEOTIDE SEQUENCE [LARGE SCALE GENOMIC DNA]</scope>
    <source>
        <strain evidence="4">F 1598</strain>
    </source>
</reference>
<name>A0A0C3FB97_PILCF</name>
<accession>A0A0C3FB97</accession>
<organism evidence="3 4">
    <name type="scientific">Piloderma croceum (strain F 1598)</name>
    <dbReference type="NCBI Taxonomy" id="765440"/>
    <lineage>
        <taxon>Eukaryota</taxon>
        <taxon>Fungi</taxon>
        <taxon>Dikarya</taxon>
        <taxon>Basidiomycota</taxon>
        <taxon>Agaricomycotina</taxon>
        <taxon>Agaricomycetes</taxon>
        <taxon>Agaricomycetidae</taxon>
        <taxon>Atheliales</taxon>
        <taxon>Atheliaceae</taxon>
        <taxon>Piloderma</taxon>
    </lineage>
</organism>
<feature type="transmembrane region" description="Helical" evidence="1">
    <location>
        <begin position="233"/>
        <end position="251"/>
    </location>
</feature>
<feature type="domain" description="DUF6533" evidence="2">
    <location>
        <begin position="36"/>
        <end position="80"/>
    </location>
</feature>
<gene>
    <name evidence="3" type="ORF">PILCRDRAFT_12289</name>
</gene>
<dbReference type="InterPro" id="IPR045340">
    <property type="entry name" value="DUF6533"/>
</dbReference>
<feature type="transmembrane region" description="Helical" evidence="1">
    <location>
        <begin position="99"/>
        <end position="121"/>
    </location>
</feature>
<evidence type="ECO:0000259" key="2">
    <source>
        <dbReference type="Pfam" id="PF20151"/>
    </source>
</evidence>
<sequence>MASNISTIPPDAILNPYTPLVFLPPNIAYQLQVICYIHVATLAAFTWDWLMAIPEEYRIIRQVGLSRPNVAYFLSRFGTFGTCLSTTIFKIALIDDCKAIKYVEGAFLEIGVTATSLLFFFRVKAVYNNSRIITAFFGLLWLAITGLNILILSGMSKHHIPHTRRCFESTAPKYSTAPFILAALNDTLVFLAISYHILSSAMVSSTWSARVKSFVTGNGLLHLSKALLQSGQVYYFVTIGMAIATTAFILSPGVPGVLKPVLGSVYIALSSAMACRVYRVILGVLTDFQDSHPTTNTILSSIVQPTILSATKAYSTISNRR</sequence>
<feature type="transmembrane region" description="Helical" evidence="1">
    <location>
        <begin position="27"/>
        <end position="50"/>
    </location>
</feature>
<keyword evidence="1" id="KW-0812">Transmembrane</keyword>
<feature type="transmembrane region" description="Helical" evidence="1">
    <location>
        <begin position="133"/>
        <end position="156"/>
    </location>
</feature>
<feature type="transmembrane region" description="Helical" evidence="1">
    <location>
        <begin position="176"/>
        <end position="198"/>
    </location>
</feature>
<feature type="transmembrane region" description="Helical" evidence="1">
    <location>
        <begin position="257"/>
        <end position="278"/>
    </location>
</feature>
<dbReference type="Proteomes" id="UP000054166">
    <property type="component" value="Unassembled WGS sequence"/>
</dbReference>
<protein>
    <recommendedName>
        <fullName evidence="2">DUF6533 domain-containing protein</fullName>
    </recommendedName>
</protein>
<evidence type="ECO:0000313" key="4">
    <source>
        <dbReference type="Proteomes" id="UP000054166"/>
    </source>
</evidence>
<dbReference type="HOGENOM" id="CLU_060549_0_0_1"/>
<evidence type="ECO:0000313" key="3">
    <source>
        <dbReference type="EMBL" id="KIM77109.1"/>
    </source>
</evidence>
<proteinExistence type="predicted"/>
<dbReference type="Pfam" id="PF20151">
    <property type="entry name" value="DUF6533"/>
    <property type="match status" value="1"/>
</dbReference>